<dbReference type="PANTHER" id="PTHR11712">
    <property type="entry name" value="POLYKETIDE SYNTHASE-RELATED"/>
    <property type="match status" value="1"/>
</dbReference>
<keyword evidence="3" id="KW-0012">Acyltransferase</keyword>
<evidence type="ECO:0000256" key="1">
    <source>
        <dbReference type="ARBA" id="ARBA00008467"/>
    </source>
</evidence>
<evidence type="ECO:0000256" key="2">
    <source>
        <dbReference type="ARBA" id="ARBA00022679"/>
    </source>
</evidence>
<dbReference type="InterPro" id="IPR016039">
    <property type="entry name" value="Thiolase-like"/>
</dbReference>
<protein>
    <submittedName>
        <fullName evidence="6">Beta-ketoacyl-[acyl-carrier-protein] synthase family protein</fullName>
    </submittedName>
</protein>
<dbReference type="InterPro" id="IPR014030">
    <property type="entry name" value="Ketoacyl_synth_N"/>
</dbReference>
<organism evidence="6">
    <name type="scientific">Streptomyces sp. NBC_00008</name>
    <dbReference type="NCBI Taxonomy" id="2903610"/>
    <lineage>
        <taxon>Bacteria</taxon>
        <taxon>Bacillati</taxon>
        <taxon>Actinomycetota</taxon>
        <taxon>Actinomycetes</taxon>
        <taxon>Kitasatosporales</taxon>
        <taxon>Streptomycetaceae</taxon>
        <taxon>Streptomyces</taxon>
    </lineage>
</organism>
<accession>A0AAU2W4Y3</accession>
<dbReference type="PROSITE" id="PS00606">
    <property type="entry name" value="KS3_1"/>
    <property type="match status" value="1"/>
</dbReference>
<dbReference type="SMART" id="SM00825">
    <property type="entry name" value="PKS_KS"/>
    <property type="match status" value="1"/>
</dbReference>
<evidence type="ECO:0000256" key="3">
    <source>
        <dbReference type="ARBA" id="ARBA00023315"/>
    </source>
</evidence>
<dbReference type="GO" id="GO:0005829">
    <property type="term" value="C:cytosol"/>
    <property type="evidence" value="ECO:0007669"/>
    <property type="project" value="TreeGrafter"/>
</dbReference>
<proteinExistence type="inferred from homology"/>
<feature type="domain" description="Ketosynthase family 3 (KS3)" evidence="5">
    <location>
        <begin position="8"/>
        <end position="408"/>
    </location>
</feature>
<dbReference type="GO" id="GO:0006633">
    <property type="term" value="P:fatty acid biosynthetic process"/>
    <property type="evidence" value="ECO:0007669"/>
    <property type="project" value="InterPro"/>
</dbReference>
<dbReference type="InterPro" id="IPR000794">
    <property type="entry name" value="Beta-ketoacyl_synthase"/>
</dbReference>
<dbReference type="InterPro" id="IPR018201">
    <property type="entry name" value="Ketoacyl_synth_AS"/>
</dbReference>
<comment type="similarity">
    <text evidence="1 4">Belongs to the thiolase-like superfamily. Beta-ketoacyl-ACP synthases family.</text>
</comment>
<dbReference type="InterPro" id="IPR014031">
    <property type="entry name" value="Ketoacyl_synth_C"/>
</dbReference>
<dbReference type="InterPro" id="IPR020841">
    <property type="entry name" value="PKS_Beta-ketoAc_synthase_dom"/>
</dbReference>
<feature type="domain" description="Ketosynthase family 3 (KS3)" evidence="5">
    <location>
        <begin position="421"/>
        <end position="784"/>
    </location>
</feature>
<gene>
    <name evidence="6" type="ORF">OG398_38680</name>
</gene>
<dbReference type="SUPFAM" id="SSF53901">
    <property type="entry name" value="Thiolase-like"/>
    <property type="match status" value="4"/>
</dbReference>
<dbReference type="Pfam" id="PF02801">
    <property type="entry name" value="Ketoacyl-synt_C"/>
    <property type="match status" value="2"/>
</dbReference>
<dbReference type="PANTHER" id="PTHR11712:SF336">
    <property type="entry name" value="3-OXOACYL-[ACYL-CARRIER-PROTEIN] SYNTHASE, MITOCHONDRIAL"/>
    <property type="match status" value="1"/>
</dbReference>
<dbReference type="GO" id="GO:0004315">
    <property type="term" value="F:3-oxoacyl-[acyl-carrier-protein] synthase activity"/>
    <property type="evidence" value="ECO:0007669"/>
    <property type="project" value="InterPro"/>
</dbReference>
<dbReference type="Pfam" id="PF00109">
    <property type="entry name" value="ketoacyl-synt"/>
    <property type="match status" value="2"/>
</dbReference>
<evidence type="ECO:0000259" key="5">
    <source>
        <dbReference type="PROSITE" id="PS52004"/>
    </source>
</evidence>
<sequence>MTDVPDKTVGVVIAAVGAITPLGGSAEALWEGVRAGRVAISPVRRLPMDHYQTSLGGEVTVPVSPGYEYVADSDVRDRSIDFALTAAEEAMAASGLRVGTDIPAERWGVAYGTCHAGWRSAELALREVQDGTEPDWHRYTFVPPQAGAEALSAAFGLKGPVLSANTACAASAHALSHALEVIRAGAADAMLVGGSDAFTESAFAGFSSLWSLSPEPAAPYSMDRAGLTLGEGGGMLVLLSREAAERTGSPVVAEVLGYGLSADGYHPTAPHPEGEGAARAIRAALASSGLAPDDIRYVNGHGTGTQKNDSAESNAVRAVLGDAAEKVALSSTKSMIGHLLGAAGAVEGIVTVLALRDQVAPPTASFTEADPQCGLDPVAATGRPMVLDTALSNNFGFAGANACVAFARPAGPGAPAPTVGPDDIVVTGFGVITPAGEGAEALWDAYAAGLRQSVPQDGLRVARAEFDRSVAGTPRERRRMDKVSQLAIASCRAALATAGLTDPSGTAADAAVVAATGVVLGTAIGPMESGERFTLPVLAGGAQEANPAVFTSTVYNGAAGHVAMALGTRGPTSTLSSGHAAGAAALGVAYDMLRAGRTERLLVPAVEAFSPATLAAYRSIPLFGSAAGRRYTLAEAGIALVLERRTSAERRGATVHAVVLGHATASDACGIGRWDASGAGVERAMRGALRNAGLGPGQVAAVWANAAGLATADRPEQAAVERVFATGRVRVETPKRVLGEPAGAGAHLSAVLALGAWRTGTDRRPVLVNSSSLGGTHTSLVLSPVPLPATEPVR</sequence>
<dbReference type="EMBL" id="CP108314">
    <property type="protein sequence ID" value="WTW74209.1"/>
    <property type="molecule type" value="Genomic_DNA"/>
</dbReference>
<dbReference type="PROSITE" id="PS52004">
    <property type="entry name" value="KS3_2"/>
    <property type="match status" value="2"/>
</dbReference>
<name>A0AAU2W4Y3_9ACTN</name>
<keyword evidence="2 4" id="KW-0808">Transferase</keyword>
<evidence type="ECO:0000256" key="4">
    <source>
        <dbReference type="RuleBase" id="RU003694"/>
    </source>
</evidence>
<dbReference type="CDD" id="cd00834">
    <property type="entry name" value="KAS_I_II"/>
    <property type="match status" value="1"/>
</dbReference>
<reference evidence="6" key="1">
    <citation type="submission" date="2022-10" db="EMBL/GenBank/DDBJ databases">
        <title>The complete genomes of actinobacterial strains from the NBC collection.</title>
        <authorList>
            <person name="Joergensen T.S."/>
            <person name="Alvarez Arevalo M."/>
            <person name="Sterndorff E.B."/>
            <person name="Faurdal D."/>
            <person name="Vuksanovic O."/>
            <person name="Mourched A.-S."/>
            <person name="Charusanti P."/>
            <person name="Shaw S."/>
            <person name="Blin K."/>
            <person name="Weber T."/>
        </authorList>
    </citation>
    <scope>NUCLEOTIDE SEQUENCE</scope>
    <source>
        <strain evidence="6">NBC_00008</strain>
    </source>
</reference>
<dbReference type="Gene3D" id="3.40.47.10">
    <property type="match status" value="3"/>
</dbReference>
<evidence type="ECO:0000313" key="6">
    <source>
        <dbReference type="EMBL" id="WTW74209.1"/>
    </source>
</evidence>
<dbReference type="AlphaFoldDB" id="A0AAU2W4Y3"/>